<feature type="region of interest" description="Disordered" evidence="1">
    <location>
        <begin position="243"/>
        <end position="324"/>
    </location>
</feature>
<dbReference type="KEGG" id="kbi:30209048"/>
<gene>
    <name evidence="3" type="ORF">I302_04649</name>
    <name evidence="4" type="ORF">I302_101275</name>
</gene>
<evidence type="ECO:0000313" key="5">
    <source>
        <dbReference type="Proteomes" id="UP000092730"/>
    </source>
</evidence>
<feature type="compositionally biased region" description="Basic and acidic residues" evidence="1">
    <location>
        <begin position="293"/>
        <end position="304"/>
    </location>
</feature>
<proteinExistence type="predicted"/>
<name>A0A1B9G7F7_9TREE</name>
<reference evidence="3" key="3">
    <citation type="submission" date="2014-01" db="EMBL/GenBank/DDBJ databases">
        <title>Evolution of pathogenesis and genome organization in the Tremellales.</title>
        <authorList>
            <person name="Cuomo C."/>
            <person name="Litvintseva A."/>
            <person name="Heitman J."/>
            <person name="Chen Y."/>
            <person name="Sun S."/>
            <person name="Springer D."/>
            <person name="Dromer F."/>
            <person name="Young S."/>
            <person name="Zeng Q."/>
            <person name="Chapman S."/>
            <person name="Gujja S."/>
            <person name="Saif S."/>
            <person name="Birren B."/>
        </authorList>
    </citation>
    <scope>NUCLEOTIDE SEQUENCE</scope>
    <source>
        <strain evidence="3">CBS 10118</strain>
    </source>
</reference>
<feature type="compositionally biased region" description="Low complexity" evidence="1">
    <location>
        <begin position="314"/>
        <end position="324"/>
    </location>
</feature>
<dbReference type="Proteomes" id="UP000092730">
    <property type="component" value="Chromosome 1"/>
</dbReference>
<keyword evidence="2" id="KW-0812">Transmembrane</keyword>
<feature type="transmembrane region" description="Helical" evidence="2">
    <location>
        <begin position="12"/>
        <end position="31"/>
    </location>
</feature>
<feature type="region of interest" description="Disordered" evidence="1">
    <location>
        <begin position="399"/>
        <end position="451"/>
    </location>
</feature>
<keyword evidence="5" id="KW-1185">Reference proteome</keyword>
<feature type="compositionally biased region" description="Basic and acidic residues" evidence="1">
    <location>
        <begin position="426"/>
        <end position="451"/>
    </location>
</feature>
<dbReference type="AlphaFoldDB" id="A0A1B9G7F7"/>
<accession>A0A1B9G7F7</accession>
<evidence type="ECO:0000313" key="4">
    <source>
        <dbReference type="EMBL" id="WVW79308.1"/>
    </source>
</evidence>
<evidence type="ECO:0000256" key="1">
    <source>
        <dbReference type="SAM" id="MobiDB-lite"/>
    </source>
</evidence>
<feature type="transmembrane region" description="Helical" evidence="2">
    <location>
        <begin position="43"/>
        <end position="62"/>
    </location>
</feature>
<dbReference type="VEuPathDB" id="FungiDB:I302_04649"/>
<feature type="compositionally biased region" description="Acidic residues" evidence="1">
    <location>
        <begin position="412"/>
        <end position="425"/>
    </location>
</feature>
<protein>
    <submittedName>
        <fullName evidence="3">Uncharacterized protein</fullName>
    </submittedName>
</protein>
<reference evidence="4" key="2">
    <citation type="submission" date="2013-07" db="EMBL/GenBank/DDBJ databases">
        <authorList>
            <consortium name="The Broad Institute Genome Sequencing Platform"/>
            <person name="Cuomo C."/>
            <person name="Litvintseva A."/>
            <person name="Chen Y."/>
            <person name="Heitman J."/>
            <person name="Sun S."/>
            <person name="Springer D."/>
            <person name="Dromer F."/>
            <person name="Young S.K."/>
            <person name="Zeng Q."/>
            <person name="Gargeya S."/>
            <person name="Fitzgerald M."/>
            <person name="Abouelleil A."/>
            <person name="Alvarado L."/>
            <person name="Berlin A.M."/>
            <person name="Chapman S.B."/>
            <person name="Dewar J."/>
            <person name="Goldberg J."/>
            <person name="Griggs A."/>
            <person name="Gujja S."/>
            <person name="Hansen M."/>
            <person name="Howarth C."/>
            <person name="Imamovic A."/>
            <person name="Larimer J."/>
            <person name="McCowan C."/>
            <person name="Murphy C."/>
            <person name="Pearson M."/>
            <person name="Priest M."/>
            <person name="Roberts A."/>
            <person name="Saif S."/>
            <person name="Shea T."/>
            <person name="Sykes S."/>
            <person name="Wortman J."/>
            <person name="Nusbaum C."/>
            <person name="Birren B."/>
        </authorList>
    </citation>
    <scope>NUCLEOTIDE SEQUENCE</scope>
    <source>
        <strain evidence="4">CBS 10118</strain>
    </source>
</reference>
<feature type="compositionally biased region" description="Polar residues" evidence="1">
    <location>
        <begin position="243"/>
        <end position="259"/>
    </location>
</feature>
<evidence type="ECO:0000256" key="2">
    <source>
        <dbReference type="SAM" id="Phobius"/>
    </source>
</evidence>
<sequence>MAGISMTTFLPGNTHITLLSTSLLCCTSYLLHINRPTHVPYQFLLNFINAVSISAYVPLILVKLFEGFKAFVWTQITLPTSRNHKKGRRESVWRRWMNNSEFLLCLTIFQFALACGFIALSLLSTYTLHSPTPPFSSLHTHAHPHTSNEPSKTYISPSHRPSTPTTDLTDLLALLISFTHFILLAIQLLSFALIILEIRTSSRYSTVDRSLAGLLERDINDLISLKNEYKFSSKRWAESAFTPTHGRSSSIAGMYSSPSRDYPGNGTGNEEGDGTPRRRSISTNSTLVSTPMGRERDVEGDIRFSDPFGRRSSRNGNTNGNGTRRVSVRFDLSQQLHFSQPNQVGSKKYVVTPGNYDEESTISPSRDYFSLPYHSTVPQREVIRPIPLSIIKSPKESIGGCGFSPSSNGSETLEDIVEEEAEEDMDMRYRDGGNGRERRDSWMDVRGEQSV</sequence>
<feature type="region of interest" description="Disordered" evidence="1">
    <location>
        <begin position="139"/>
        <end position="161"/>
    </location>
</feature>
<dbReference type="RefSeq" id="XP_019048028.1">
    <property type="nucleotide sequence ID" value="XM_019191280.1"/>
</dbReference>
<evidence type="ECO:0000313" key="3">
    <source>
        <dbReference type="EMBL" id="OCF26958.1"/>
    </source>
</evidence>
<dbReference type="EMBL" id="KI894020">
    <property type="protein sequence ID" value="OCF26958.1"/>
    <property type="molecule type" value="Genomic_DNA"/>
</dbReference>
<reference evidence="3" key="1">
    <citation type="submission" date="2013-07" db="EMBL/GenBank/DDBJ databases">
        <title>The Genome Sequence of Cryptococcus bestiolae CBS10118.</title>
        <authorList>
            <consortium name="The Broad Institute Genome Sequencing Platform"/>
            <person name="Cuomo C."/>
            <person name="Litvintseva A."/>
            <person name="Chen Y."/>
            <person name="Heitman J."/>
            <person name="Sun S."/>
            <person name="Springer D."/>
            <person name="Dromer F."/>
            <person name="Young S.K."/>
            <person name="Zeng Q."/>
            <person name="Gargeya S."/>
            <person name="Fitzgerald M."/>
            <person name="Abouelleil A."/>
            <person name="Alvarado L."/>
            <person name="Berlin A.M."/>
            <person name="Chapman S.B."/>
            <person name="Dewar J."/>
            <person name="Goldberg J."/>
            <person name="Griggs A."/>
            <person name="Gujja S."/>
            <person name="Hansen M."/>
            <person name="Howarth C."/>
            <person name="Imamovic A."/>
            <person name="Larimer J."/>
            <person name="McCowan C."/>
            <person name="Murphy C."/>
            <person name="Pearson M."/>
            <person name="Priest M."/>
            <person name="Roberts A."/>
            <person name="Saif S."/>
            <person name="Shea T."/>
            <person name="Sykes S."/>
            <person name="Wortman J."/>
            <person name="Nusbaum C."/>
            <person name="Birren B."/>
        </authorList>
    </citation>
    <scope>NUCLEOTIDE SEQUENCE [LARGE SCALE GENOMIC DNA]</scope>
    <source>
        <strain evidence="3">CBS 10118</strain>
    </source>
</reference>
<reference evidence="4" key="4">
    <citation type="submission" date="2024-02" db="EMBL/GenBank/DDBJ databases">
        <title>Comparative genomics of Cryptococcus and Kwoniella reveals pathogenesis evolution and contrasting modes of karyotype evolution via chromosome fusion or intercentromeric recombination.</title>
        <authorList>
            <person name="Coelho M.A."/>
            <person name="David-Palma M."/>
            <person name="Shea T."/>
            <person name="Bowers K."/>
            <person name="McGinley-Smith S."/>
            <person name="Mohammad A.W."/>
            <person name="Gnirke A."/>
            <person name="Yurkov A.M."/>
            <person name="Nowrousian M."/>
            <person name="Sun S."/>
            <person name="Cuomo C.A."/>
            <person name="Heitman J."/>
        </authorList>
    </citation>
    <scope>NUCLEOTIDE SEQUENCE</scope>
    <source>
        <strain evidence="4">CBS 10118</strain>
    </source>
</reference>
<organism evidence="3">
    <name type="scientific">Kwoniella bestiolae CBS 10118</name>
    <dbReference type="NCBI Taxonomy" id="1296100"/>
    <lineage>
        <taxon>Eukaryota</taxon>
        <taxon>Fungi</taxon>
        <taxon>Dikarya</taxon>
        <taxon>Basidiomycota</taxon>
        <taxon>Agaricomycotina</taxon>
        <taxon>Tremellomycetes</taxon>
        <taxon>Tremellales</taxon>
        <taxon>Cryptococcaceae</taxon>
        <taxon>Kwoniella</taxon>
    </lineage>
</organism>
<keyword evidence="2" id="KW-0472">Membrane</keyword>
<dbReference type="EMBL" id="CP144541">
    <property type="protein sequence ID" value="WVW79308.1"/>
    <property type="molecule type" value="Genomic_DNA"/>
</dbReference>
<dbReference type="GeneID" id="30209048"/>
<feature type="transmembrane region" description="Helical" evidence="2">
    <location>
        <begin position="102"/>
        <end position="123"/>
    </location>
</feature>
<dbReference type="OrthoDB" id="2565210at2759"/>
<keyword evidence="2" id="KW-1133">Transmembrane helix</keyword>
<feature type="transmembrane region" description="Helical" evidence="2">
    <location>
        <begin position="171"/>
        <end position="196"/>
    </location>
</feature>